<gene>
    <name evidence="1" type="ORF">AWH49_03170</name>
</gene>
<dbReference type="InterPro" id="IPR018580">
    <property type="entry name" value="Uncharacterised_YfhO"/>
</dbReference>
<sequence length="75" mass="8773">MRKKLIILILISSILLSAAAHFFFLQEWFNGRFMIGPNDGLSQIVPFKTFIYENYKQGNFFYSWQFGGASRILCK</sequence>
<comment type="caution">
    <text evidence="1">The sequence shown here is derived from an EMBL/GenBank/DDBJ whole genome shotgun (WGS) entry which is preliminary data.</text>
</comment>
<reference evidence="1 2" key="1">
    <citation type="submission" date="2016-01" db="EMBL/GenBank/DDBJ databases">
        <title>Investigation of taxonomic status of Bacillus aminovorans.</title>
        <authorList>
            <person name="Verma A."/>
            <person name="Pal Y."/>
            <person name="Krishnamurthi S."/>
        </authorList>
    </citation>
    <scope>NUCLEOTIDE SEQUENCE [LARGE SCALE GENOMIC DNA]</scope>
    <source>
        <strain evidence="1 2">DSM 1314</strain>
    </source>
</reference>
<dbReference type="RefSeq" id="WP_063966322.1">
    <property type="nucleotide sequence ID" value="NZ_LQWY01000045.1"/>
</dbReference>
<dbReference type="Proteomes" id="UP000076935">
    <property type="component" value="Unassembled WGS sequence"/>
</dbReference>
<dbReference type="EMBL" id="LQWY01000045">
    <property type="protein sequence ID" value="OAH60201.1"/>
    <property type="molecule type" value="Genomic_DNA"/>
</dbReference>
<evidence type="ECO:0000313" key="2">
    <source>
        <dbReference type="Proteomes" id="UP000076935"/>
    </source>
</evidence>
<organism evidence="1 2">
    <name type="scientific">Domibacillus aminovorans</name>
    <dbReference type="NCBI Taxonomy" id="29332"/>
    <lineage>
        <taxon>Bacteria</taxon>
        <taxon>Bacillati</taxon>
        <taxon>Bacillota</taxon>
        <taxon>Bacilli</taxon>
        <taxon>Bacillales</taxon>
        <taxon>Bacillaceae</taxon>
        <taxon>Domibacillus</taxon>
    </lineage>
</organism>
<dbReference type="AlphaFoldDB" id="A0A177L621"/>
<proteinExistence type="predicted"/>
<name>A0A177L621_9BACI</name>
<evidence type="ECO:0000313" key="1">
    <source>
        <dbReference type="EMBL" id="OAH60201.1"/>
    </source>
</evidence>
<protein>
    <submittedName>
        <fullName evidence="1">Uncharacterized protein</fullName>
    </submittedName>
</protein>
<dbReference type="Pfam" id="PF09586">
    <property type="entry name" value="YfhO"/>
    <property type="match status" value="1"/>
</dbReference>
<keyword evidence="2" id="KW-1185">Reference proteome</keyword>
<accession>A0A177L621</accession>